<evidence type="ECO:0000256" key="3">
    <source>
        <dbReference type="ARBA" id="ARBA00022475"/>
    </source>
</evidence>
<evidence type="ECO:0000256" key="2">
    <source>
        <dbReference type="ARBA" id="ARBA00022448"/>
    </source>
</evidence>
<dbReference type="Pfam" id="PF00528">
    <property type="entry name" value="BPD_transp_1"/>
    <property type="match status" value="1"/>
</dbReference>
<evidence type="ECO:0000313" key="9">
    <source>
        <dbReference type="EMBL" id="KIL49423.1"/>
    </source>
</evidence>
<dbReference type="PANTHER" id="PTHR43005:SF1">
    <property type="entry name" value="SPERMIDINE_PUTRESCINE TRANSPORT SYSTEM PERMEASE PROTEIN"/>
    <property type="match status" value="1"/>
</dbReference>
<evidence type="ECO:0000256" key="7">
    <source>
        <dbReference type="RuleBase" id="RU363032"/>
    </source>
</evidence>
<dbReference type="InterPro" id="IPR035906">
    <property type="entry name" value="MetI-like_sf"/>
</dbReference>
<sequence length="290" mass="32562">MKKRMGPYLVTAPALVFLALMALYPLIFLLKISFQDYSPINFENPYVGFDNYATLLADSSFWNSIKVTAIFVVSAVSIELVLGLALALILNQKIKAGKMFQTLIMLPIFMAPTVVGLMFRFMMNEQYGVINYFAEVLGFDRTAWLSDPTLALPALIITDIWQWTPFMIIILLAGLQGISDEPLEAAQIDGATKWQALRYVTIPMLSQVIIIAVLLRTIDAFRLYDSIFMMTQGGPVNVTSTLSWIVFDKGFRFLDFGYGAAIAVVMLIIVLILLTLFLKRFSLFEESGEK</sequence>
<evidence type="ECO:0000256" key="4">
    <source>
        <dbReference type="ARBA" id="ARBA00022692"/>
    </source>
</evidence>
<organism evidence="9 10">
    <name type="scientific">Jeotgalibacillus soli</name>
    <dbReference type="NCBI Taxonomy" id="889306"/>
    <lineage>
        <taxon>Bacteria</taxon>
        <taxon>Bacillati</taxon>
        <taxon>Bacillota</taxon>
        <taxon>Bacilli</taxon>
        <taxon>Bacillales</taxon>
        <taxon>Caryophanaceae</taxon>
        <taxon>Jeotgalibacillus</taxon>
    </lineage>
</organism>
<protein>
    <recommendedName>
        <fullName evidence="8">ABC transmembrane type-1 domain-containing protein</fullName>
    </recommendedName>
</protein>
<comment type="similarity">
    <text evidence="7">Belongs to the binding-protein-dependent transport system permease family.</text>
</comment>
<dbReference type="RefSeq" id="WP_041086583.1">
    <property type="nucleotide sequence ID" value="NZ_JXRP01000009.1"/>
</dbReference>
<keyword evidence="5 7" id="KW-1133">Transmembrane helix</keyword>
<dbReference type="SUPFAM" id="SSF160964">
    <property type="entry name" value="MalF N-terminal region-like"/>
    <property type="match status" value="1"/>
</dbReference>
<feature type="transmembrane region" description="Helical" evidence="7">
    <location>
        <begin position="196"/>
        <end position="215"/>
    </location>
</feature>
<name>A0A0C2VZQ7_9BACL</name>
<dbReference type="PROSITE" id="PS50928">
    <property type="entry name" value="ABC_TM1"/>
    <property type="match status" value="1"/>
</dbReference>
<evidence type="ECO:0000313" key="10">
    <source>
        <dbReference type="Proteomes" id="UP000031938"/>
    </source>
</evidence>
<dbReference type="Gene3D" id="1.10.3720.10">
    <property type="entry name" value="MetI-like"/>
    <property type="match status" value="1"/>
</dbReference>
<dbReference type="GO" id="GO:0005886">
    <property type="term" value="C:plasma membrane"/>
    <property type="evidence" value="ECO:0007669"/>
    <property type="project" value="UniProtKB-SubCell"/>
</dbReference>
<dbReference type="Proteomes" id="UP000031938">
    <property type="component" value="Unassembled WGS sequence"/>
</dbReference>
<reference evidence="9 10" key="1">
    <citation type="submission" date="2015-01" db="EMBL/GenBank/DDBJ databases">
        <title>Genome sequencing of Jeotgalibacillus soli.</title>
        <authorList>
            <person name="Goh K.M."/>
            <person name="Chan K.-G."/>
            <person name="Yaakop A.S."/>
            <person name="Ee R."/>
            <person name="Gan H.M."/>
            <person name="Chan C.S."/>
        </authorList>
    </citation>
    <scope>NUCLEOTIDE SEQUENCE [LARGE SCALE GENOMIC DNA]</scope>
    <source>
        <strain evidence="9 10">P9</strain>
    </source>
</reference>
<evidence type="ECO:0000256" key="1">
    <source>
        <dbReference type="ARBA" id="ARBA00004651"/>
    </source>
</evidence>
<dbReference type="OrthoDB" id="152280at2"/>
<feature type="transmembrane region" description="Helical" evidence="7">
    <location>
        <begin position="150"/>
        <end position="175"/>
    </location>
</feature>
<dbReference type="PANTHER" id="PTHR43005">
    <property type="entry name" value="BLR7065 PROTEIN"/>
    <property type="match status" value="1"/>
</dbReference>
<feature type="domain" description="ABC transmembrane type-1" evidence="8">
    <location>
        <begin position="65"/>
        <end position="277"/>
    </location>
</feature>
<dbReference type="InterPro" id="IPR000515">
    <property type="entry name" value="MetI-like"/>
</dbReference>
<comment type="subcellular location">
    <subcellularLocation>
        <location evidence="1 7">Cell membrane</location>
        <topology evidence="1 7">Multi-pass membrane protein</topology>
    </subcellularLocation>
</comment>
<feature type="transmembrane region" description="Helical" evidence="7">
    <location>
        <begin position="7"/>
        <end position="30"/>
    </location>
</feature>
<dbReference type="GO" id="GO:0055085">
    <property type="term" value="P:transmembrane transport"/>
    <property type="evidence" value="ECO:0007669"/>
    <property type="project" value="InterPro"/>
</dbReference>
<proteinExistence type="inferred from homology"/>
<dbReference type="SUPFAM" id="SSF161098">
    <property type="entry name" value="MetI-like"/>
    <property type="match status" value="1"/>
</dbReference>
<gene>
    <name evidence="9" type="ORF">KP78_08910</name>
</gene>
<evidence type="ECO:0000256" key="5">
    <source>
        <dbReference type="ARBA" id="ARBA00022989"/>
    </source>
</evidence>
<feature type="transmembrane region" description="Helical" evidence="7">
    <location>
        <begin position="102"/>
        <end position="123"/>
    </location>
</feature>
<keyword evidence="6 7" id="KW-0472">Membrane</keyword>
<dbReference type="EMBL" id="JXRP01000009">
    <property type="protein sequence ID" value="KIL49423.1"/>
    <property type="molecule type" value="Genomic_DNA"/>
</dbReference>
<evidence type="ECO:0000259" key="8">
    <source>
        <dbReference type="PROSITE" id="PS50928"/>
    </source>
</evidence>
<evidence type="ECO:0000256" key="6">
    <source>
        <dbReference type="ARBA" id="ARBA00023136"/>
    </source>
</evidence>
<dbReference type="CDD" id="cd06261">
    <property type="entry name" value="TM_PBP2"/>
    <property type="match status" value="1"/>
</dbReference>
<comment type="caution">
    <text evidence="9">The sequence shown here is derived from an EMBL/GenBank/DDBJ whole genome shotgun (WGS) entry which is preliminary data.</text>
</comment>
<dbReference type="AlphaFoldDB" id="A0A0C2VZQ7"/>
<dbReference type="PATRIC" id="fig|889306.3.peg.894"/>
<accession>A0A0C2VZQ7</accession>
<keyword evidence="3" id="KW-1003">Cell membrane</keyword>
<keyword evidence="4 7" id="KW-0812">Transmembrane</keyword>
<dbReference type="STRING" id="889306.KP78_08910"/>
<keyword evidence="10" id="KW-1185">Reference proteome</keyword>
<keyword evidence="2 7" id="KW-0813">Transport</keyword>
<feature type="transmembrane region" description="Helical" evidence="7">
    <location>
        <begin position="256"/>
        <end position="278"/>
    </location>
</feature>
<feature type="transmembrane region" description="Helical" evidence="7">
    <location>
        <begin position="69"/>
        <end position="90"/>
    </location>
</feature>